<dbReference type="InterPro" id="IPR006311">
    <property type="entry name" value="TAT_signal"/>
</dbReference>
<reference evidence="3 4" key="1">
    <citation type="journal article" date="2021" name="Int. J. Syst. Evol. Microbiol.">
        <title>Steroidobacter gossypii sp. nov., isolated from soil of cotton cropping field.</title>
        <authorList>
            <person name="Huang R."/>
            <person name="Yang S."/>
            <person name="Zhen C."/>
            <person name="Liu W."/>
        </authorList>
    </citation>
    <scope>NUCLEOTIDE SEQUENCE [LARGE SCALE GENOMIC DNA]</scope>
    <source>
        <strain evidence="3 4">S1-65</strain>
    </source>
</reference>
<dbReference type="EC" id="3.5.1.4" evidence="3"/>
<dbReference type="NCBIfam" id="NF006006">
    <property type="entry name" value="PRK08137.1"/>
    <property type="match status" value="1"/>
</dbReference>
<name>A0ABS1X0R5_9GAMM</name>
<dbReference type="Gene3D" id="3.90.1300.10">
    <property type="entry name" value="Amidase signature (AS) domain"/>
    <property type="match status" value="1"/>
</dbReference>
<evidence type="ECO:0000313" key="3">
    <source>
        <dbReference type="EMBL" id="MBM0106792.1"/>
    </source>
</evidence>
<dbReference type="Pfam" id="PF01425">
    <property type="entry name" value="Amidase"/>
    <property type="match status" value="1"/>
</dbReference>
<feature type="domain" description="Amidase" evidence="2">
    <location>
        <begin position="65"/>
        <end position="514"/>
    </location>
</feature>
<feature type="signal peptide" evidence="1">
    <location>
        <begin position="1"/>
        <end position="19"/>
    </location>
</feature>
<feature type="chain" id="PRO_5045756297" evidence="1">
    <location>
        <begin position="20"/>
        <end position="579"/>
    </location>
</feature>
<dbReference type="PANTHER" id="PTHR42678:SF34">
    <property type="entry name" value="OS04G0183300 PROTEIN"/>
    <property type="match status" value="1"/>
</dbReference>
<dbReference type="InterPro" id="IPR023631">
    <property type="entry name" value="Amidase_dom"/>
</dbReference>
<dbReference type="EMBL" id="JAEVLS010000004">
    <property type="protein sequence ID" value="MBM0106792.1"/>
    <property type="molecule type" value="Genomic_DNA"/>
</dbReference>
<protein>
    <submittedName>
        <fullName evidence="3">Amidase</fullName>
        <ecNumber evidence="3">3.5.1.4</ecNumber>
    </submittedName>
</protein>
<keyword evidence="3" id="KW-0378">Hydrolase</keyword>
<evidence type="ECO:0000256" key="1">
    <source>
        <dbReference type="SAM" id="SignalP"/>
    </source>
</evidence>
<dbReference type="InterPro" id="IPR036928">
    <property type="entry name" value="AS_sf"/>
</dbReference>
<proteinExistence type="predicted"/>
<evidence type="ECO:0000313" key="4">
    <source>
        <dbReference type="Proteomes" id="UP000661077"/>
    </source>
</evidence>
<evidence type="ECO:0000259" key="2">
    <source>
        <dbReference type="Pfam" id="PF01425"/>
    </source>
</evidence>
<dbReference type="SUPFAM" id="SSF75304">
    <property type="entry name" value="Amidase signature (AS) enzymes"/>
    <property type="match status" value="1"/>
</dbReference>
<dbReference type="Proteomes" id="UP000661077">
    <property type="component" value="Unassembled WGS sequence"/>
</dbReference>
<keyword evidence="1" id="KW-0732">Signal</keyword>
<organism evidence="3 4">
    <name type="scientific">Steroidobacter gossypii</name>
    <dbReference type="NCBI Taxonomy" id="2805490"/>
    <lineage>
        <taxon>Bacteria</taxon>
        <taxon>Pseudomonadati</taxon>
        <taxon>Pseudomonadota</taxon>
        <taxon>Gammaproteobacteria</taxon>
        <taxon>Steroidobacterales</taxon>
        <taxon>Steroidobacteraceae</taxon>
        <taxon>Steroidobacter</taxon>
    </lineage>
</organism>
<dbReference type="GO" id="GO:0004040">
    <property type="term" value="F:amidase activity"/>
    <property type="evidence" value="ECO:0007669"/>
    <property type="project" value="UniProtKB-EC"/>
</dbReference>
<keyword evidence="4" id="KW-1185">Reference proteome</keyword>
<gene>
    <name evidence="3" type="ORF">JM946_18825</name>
</gene>
<dbReference type="PROSITE" id="PS51318">
    <property type="entry name" value="TAT"/>
    <property type="match status" value="1"/>
</dbReference>
<comment type="caution">
    <text evidence="3">The sequence shown here is derived from an EMBL/GenBank/DDBJ whole genome shotgun (WGS) entry which is preliminary data.</text>
</comment>
<dbReference type="RefSeq" id="WP_203168907.1">
    <property type="nucleotide sequence ID" value="NZ_JAEVLS010000004.1"/>
</dbReference>
<accession>A0ABS1X0R5</accession>
<sequence>MSRRSFLRVGAMAGGAALAGWGNGSVAAEAGQELGGDPGGDRDVAGASIAQLQSRMAAGRISAAELVDIYLRRIAAIDKGLDLRSIVQLNPDARRIAMQLDQERRRKGARGPLHGIPVLLKDNIDTADRMQTTAGSLALAGASALQDATVARRLRDAGAIILGKANLSEWANFRGFQSSSGWSGVRGQCRNPHVLDRNPCGSSSGSAAAVAAALTTVALGTETDGSVVCPSGQCGVAGIKPTVGLTSRAGVVPISDTQDTVGVHGRSVADAATVLGALTGVDQRDAKTAASAGNFSRNYAQYVSSTGLKGARIGIARQFTGATTETDEVFEEAVQVLRDAGAVVIDPVEFPSFDEFNADQSELIVLIYEFKRDLNAYLATRSGVPVGTLADVIQFNIEHAERELKFFGQELMELAESDVFSEAEYQQALVRGRQLAAERGIDAVLATHNLDAIVAPTNSPAWPTDLINGDAFLFGSSGFAAVAGYPLVSVTAGYVFGLPVGITFMASAWSEPTLIRVASGFEAAAAVHRAPRFLRTFQQGEGSRTSEKPSRTFASSALKTHAAKLDQFLVPRLRRLNYL</sequence>
<dbReference type="PANTHER" id="PTHR42678">
    <property type="entry name" value="AMIDASE"/>
    <property type="match status" value="1"/>
</dbReference>